<reference evidence="11" key="1">
    <citation type="journal article" date="2022" name="bioRxiv">
        <title>Genomics of Preaxostyla Flagellates Illuminates Evolutionary Transitions and the Path Towards Mitochondrial Loss.</title>
        <authorList>
            <person name="Novak L.V.F."/>
            <person name="Treitli S.C."/>
            <person name="Pyrih J."/>
            <person name="Halakuc P."/>
            <person name="Pipaliya S.V."/>
            <person name="Vacek V."/>
            <person name="Brzon O."/>
            <person name="Soukal P."/>
            <person name="Eme L."/>
            <person name="Dacks J.B."/>
            <person name="Karnkowska A."/>
            <person name="Elias M."/>
            <person name="Hampl V."/>
        </authorList>
    </citation>
    <scope>NUCLEOTIDE SEQUENCE</scope>
    <source>
        <strain evidence="11">RCP-MX</strain>
    </source>
</reference>
<evidence type="ECO:0000256" key="3">
    <source>
        <dbReference type="ARBA" id="ARBA00022553"/>
    </source>
</evidence>
<evidence type="ECO:0000256" key="5">
    <source>
        <dbReference type="ARBA" id="ARBA00022842"/>
    </source>
</evidence>
<evidence type="ECO:0000259" key="9">
    <source>
        <dbReference type="Pfam" id="PF02879"/>
    </source>
</evidence>
<dbReference type="PANTHER" id="PTHR45745:SF1">
    <property type="entry name" value="PHOSPHOGLUCOMUTASE 2B-RELATED"/>
    <property type="match status" value="1"/>
</dbReference>
<proteinExistence type="inferred from homology"/>
<accession>A0ABQ8UQT0</accession>
<dbReference type="InterPro" id="IPR005845">
    <property type="entry name" value="A-D-PHexomutase_a/b/a-II"/>
</dbReference>
<dbReference type="PRINTS" id="PR00509">
    <property type="entry name" value="PGMPMM"/>
</dbReference>
<keyword evidence="5 7" id="KW-0460">Magnesium</keyword>
<feature type="domain" description="Alpha-D-phosphohexomutase alpha/beta/alpha" evidence="8">
    <location>
        <begin position="47"/>
        <end position="182"/>
    </location>
</feature>
<dbReference type="PANTHER" id="PTHR45745">
    <property type="entry name" value="PHOSPHOMANNOMUTASE 45A"/>
    <property type="match status" value="1"/>
</dbReference>
<organism evidence="11 12">
    <name type="scientific">Paratrimastix pyriformis</name>
    <dbReference type="NCBI Taxonomy" id="342808"/>
    <lineage>
        <taxon>Eukaryota</taxon>
        <taxon>Metamonada</taxon>
        <taxon>Preaxostyla</taxon>
        <taxon>Paratrimastigidae</taxon>
        <taxon>Paratrimastix</taxon>
    </lineage>
</organism>
<evidence type="ECO:0000256" key="2">
    <source>
        <dbReference type="ARBA" id="ARBA00010231"/>
    </source>
</evidence>
<sequence>MCDSAAVRRLAAEWLSYDKTPETRAEVQQLLDENKIEQLNKILGKHMTFGTAGLRARMGAGYACMNNLTVQQATQGFCAYLELVDPLVYNKGVVVGCDARHHSREFARITAAVFLAHNIPVYLFRDICATPHVPFTLTTKGCSAGVMVTASHNPKADNGYKVYWNNGSQIISPHDALIAHFIDLNQVPWEGVEATLCDRSPLCRDPVAEGLLDQYFQQTSARLCRMHSNMDPLLRPPVKFCYTAMHGVGFRFAKRMYEEFGLAKNMVPVAEQIEPNPEFPTVSYPNPEEHGALTLAMQRATEQDVNLIIANDPDADRVAVAERVDGQWHQFTGDEIGTLLASANLTPPPVSMTHPQVAFLNSAVSSKALRAVAQTEHCHYEETLTGFKWLGNRTDELTRLGYTVLFAYEEAIGYMPADLIRDKDGLTTGAVVVEMATWLANQHKTLAGYLQEARQRYGVFVPQNSYFLCYDPATIARIFARLRTAGPQGSYMNECAIDGRTFKATGIRDLMLPGYDSTTPDHKPRLPVSKGGEMITYTFENGATITLRTSGTEPKLKFYCEMCAPYPGNPREELATLVRAMVATFLEPEKNNLQPPH</sequence>
<keyword evidence="6 11" id="KW-0413">Isomerase</keyword>
<evidence type="ECO:0000259" key="10">
    <source>
        <dbReference type="Pfam" id="PF02880"/>
    </source>
</evidence>
<dbReference type="GO" id="GO:0004614">
    <property type="term" value="F:phosphoglucomutase activity"/>
    <property type="evidence" value="ECO:0007669"/>
    <property type="project" value="UniProtKB-EC"/>
</dbReference>
<dbReference type="Pfam" id="PF02878">
    <property type="entry name" value="PGM_PMM_I"/>
    <property type="match status" value="1"/>
</dbReference>
<dbReference type="SUPFAM" id="SSF53738">
    <property type="entry name" value="Phosphoglucomutase, first 3 domains"/>
    <property type="match status" value="3"/>
</dbReference>
<evidence type="ECO:0000256" key="4">
    <source>
        <dbReference type="ARBA" id="ARBA00022723"/>
    </source>
</evidence>
<feature type="domain" description="Alpha-D-phosphohexomutase alpha/beta/alpha" evidence="10">
    <location>
        <begin position="333"/>
        <end position="457"/>
    </location>
</feature>
<dbReference type="SUPFAM" id="SSF55957">
    <property type="entry name" value="Phosphoglucomutase, C-terminal domain"/>
    <property type="match status" value="1"/>
</dbReference>
<comment type="cofactor">
    <cofactor evidence="1">
        <name>Mg(2+)</name>
        <dbReference type="ChEBI" id="CHEBI:18420"/>
    </cofactor>
</comment>
<evidence type="ECO:0000256" key="1">
    <source>
        <dbReference type="ARBA" id="ARBA00001946"/>
    </source>
</evidence>
<dbReference type="InterPro" id="IPR005846">
    <property type="entry name" value="A-D-PHexomutase_a/b/a-III"/>
</dbReference>
<evidence type="ECO:0000313" key="12">
    <source>
        <dbReference type="Proteomes" id="UP001141327"/>
    </source>
</evidence>
<evidence type="ECO:0000259" key="8">
    <source>
        <dbReference type="Pfam" id="PF02878"/>
    </source>
</evidence>
<feature type="domain" description="Alpha-D-phosphohexomutase alpha/beta/alpha" evidence="9">
    <location>
        <begin position="233"/>
        <end position="322"/>
    </location>
</feature>
<evidence type="ECO:0000256" key="6">
    <source>
        <dbReference type="ARBA" id="ARBA00023235"/>
    </source>
</evidence>
<evidence type="ECO:0000256" key="7">
    <source>
        <dbReference type="RuleBase" id="RU004326"/>
    </source>
</evidence>
<dbReference type="InterPro" id="IPR005841">
    <property type="entry name" value="Alpha-D-phosphohexomutase_SF"/>
</dbReference>
<evidence type="ECO:0000313" key="11">
    <source>
        <dbReference type="EMBL" id="KAJ4461501.1"/>
    </source>
</evidence>
<dbReference type="InterPro" id="IPR005844">
    <property type="entry name" value="A-D-PHexomutase_a/b/a-I"/>
</dbReference>
<dbReference type="InterPro" id="IPR016066">
    <property type="entry name" value="A-D-PHexomutase_CS"/>
</dbReference>
<dbReference type="Pfam" id="PF02880">
    <property type="entry name" value="PGM_PMM_III"/>
    <property type="match status" value="1"/>
</dbReference>
<dbReference type="EC" id="5.4.2.2" evidence="11"/>
<dbReference type="Gene3D" id="3.40.120.10">
    <property type="entry name" value="Alpha-D-Glucose-1,6-Bisphosphate, subunit A, domain 3"/>
    <property type="match status" value="3"/>
</dbReference>
<protein>
    <submittedName>
        <fullName evidence="11">Phosphoglucomutase</fullName>
        <ecNumber evidence="11">5.4.2.2</ecNumber>
    </submittedName>
</protein>
<dbReference type="InterPro" id="IPR036900">
    <property type="entry name" value="A-D-PHexomutase_C_sf"/>
</dbReference>
<comment type="caution">
    <text evidence="11">The sequence shown here is derived from an EMBL/GenBank/DDBJ whole genome shotgun (WGS) entry which is preliminary data.</text>
</comment>
<name>A0ABQ8UQT0_9EUKA</name>
<comment type="similarity">
    <text evidence="2 7">Belongs to the phosphohexose mutase family.</text>
</comment>
<dbReference type="Proteomes" id="UP001141327">
    <property type="component" value="Unassembled WGS sequence"/>
</dbReference>
<dbReference type="PROSITE" id="PS00710">
    <property type="entry name" value="PGM_PMM"/>
    <property type="match status" value="1"/>
</dbReference>
<keyword evidence="3" id="KW-0597">Phosphoprotein</keyword>
<keyword evidence="4 7" id="KW-0479">Metal-binding</keyword>
<dbReference type="InterPro" id="IPR016055">
    <property type="entry name" value="A-D-PHexomutase_a/b/a-I/II/III"/>
</dbReference>
<gene>
    <name evidence="11" type="ORF">PAPYR_2084</name>
</gene>
<keyword evidence="12" id="KW-1185">Reference proteome</keyword>
<dbReference type="CDD" id="cd05799">
    <property type="entry name" value="PGM2"/>
    <property type="match status" value="1"/>
</dbReference>
<dbReference type="Pfam" id="PF02879">
    <property type="entry name" value="PGM_PMM_II"/>
    <property type="match status" value="1"/>
</dbReference>
<dbReference type="EMBL" id="JAPMOS010000007">
    <property type="protein sequence ID" value="KAJ4461501.1"/>
    <property type="molecule type" value="Genomic_DNA"/>
</dbReference>